<evidence type="ECO:0000313" key="2">
    <source>
        <dbReference type="Proteomes" id="UP001244564"/>
    </source>
</evidence>
<protein>
    <submittedName>
        <fullName evidence="1">Polymer-forming cytoskeletal protein</fullName>
    </submittedName>
</protein>
<accession>A0ABY8KL93</accession>
<proteinExistence type="predicted"/>
<reference evidence="1 2" key="1">
    <citation type="submission" date="2023-04" db="EMBL/GenBank/DDBJ databases">
        <title>Genomic of Lysinibacillus capsici TSBLM.</title>
        <authorList>
            <person name="Hu X.S."/>
            <person name="Yu C.H."/>
        </authorList>
    </citation>
    <scope>NUCLEOTIDE SEQUENCE [LARGE SCALE GENOMIC DNA]</scope>
    <source>
        <strain evidence="1 2">TSBLM</strain>
    </source>
</reference>
<keyword evidence="2" id="KW-1185">Reference proteome</keyword>
<gene>
    <name evidence="1" type="ORF">QBO96_08225</name>
</gene>
<dbReference type="Proteomes" id="UP001244564">
    <property type="component" value="Chromosome"/>
</dbReference>
<dbReference type="EMBL" id="CP122283">
    <property type="protein sequence ID" value="WGF40243.1"/>
    <property type="molecule type" value="Genomic_DNA"/>
</dbReference>
<sequence length="100" mass="10684">MKILKDKVECDLTIDTDTKISGLVSGNVQVIEGTELFVSGLISGNLTISQNAYVKVNGMVSGDVNNNGEIDVYGMVTGNITNFDGIVTIHKDAMVNGKKY</sequence>
<organism evidence="1 2">
    <name type="scientific">Lysinibacillus capsici</name>
    <dbReference type="NCBI Taxonomy" id="2115968"/>
    <lineage>
        <taxon>Bacteria</taxon>
        <taxon>Bacillati</taxon>
        <taxon>Bacillota</taxon>
        <taxon>Bacilli</taxon>
        <taxon>Bacillales</taxon>
        <taxon>Bacillaceae</taxon>
        <taxon>Lysinibacillus</taxon>
    </lineage>
</organism>
<name>A0ABY8KL93_9BACI</name>
<evidence type="ECO:0000313" key="1">
    <source>
        <dbReference type="EMBL" id="WGF40243.1"/>
    </source>
</evidence>
<dbReference type="RefSeq" id="WP_279495665.1">
    <property type="nucleotide sequence ID" value="NZ_CP122283.1"/>
</dbReference>